<keyword evidence="6 11" id="KW-0634">PQQ</keyword>
<feature type="binding site" description="covalent" evidence="11">
    <location>
        <position position="638"/>
    </location>
    <ligand>
        <name>heme c</name>
        <dbReference type="ChEBI" id="CHEBI:61717"/>
    </ligand>
</feature>
<evidence type="ECO:0000256" key="7">
    <source>
        <dbReference type="ARBA" id="ARBA00023002"/>
    </source>
</evidence>
<comment type="similarity">
    <text evidence="1">Belongs to the bacterial PQQ dehydrogenase family.</text>
</comment>
<keyword evidence="17" id="KW-1185">Reference proteome</keyword>
<dbReference type="EMBL" id="SPIA01000001">
    <property type="protein sequence ID" value="TFH69132.1"/>
    <property type="molecule type" value="Genomic_DNA"/>
</dbReference>
<dbReference type="InterPro" id="IPR018391">
    <property type="entry name" value="PQQ_b-propeller_rpt"/>
</dbReference>
<dbReference type="SMART" id="SM00564">
    <property type="entry name" value="PQQ"/>
    <property type="match status" value="4"/>
</dbReference>
<feature type="binding site" evidence="12">
    <location>
        <position position="206"/>
    </location>
    <ligand>
        <name>Ca(2+)</name>
        <dbReference type="ChEBI" id="CHEBI:29108"/>
    </ligand>
</feature>
<evidence type="ECO:0000256" key="4">
    <source>
        <dbReference type="ARBA" id="ARBA00022729"/>
    </source>
</evidence>
<dbReference type="PANTHER" id="PTHR32303">
    <property type="entry name" value="QUINOPROTEIN ALCOHOL DEHYDROGENASE (CYTOCHROME C)"/>
    <property type="match status" value="1"/>
</dbReference>
<keyword evidence="7 16" id="KW-0560">Oxidoreductase</keyword>
<evidence type="ECO:0000256" key="12">
    <source>
        <dbReference type="PIRSR" id="PIRSR617512-3"/>
    </source>
</evidence>
<keyword evidence="3 12" id="KW-0479">Metal-binding</keyword>
<dbReference type="PROSITE" id="PS51257">
    <property type="entry name" value="PROKAR_LIPOPROTEIN"/>
    <property type="match status" value="1"/>
</dbReference>
<evidence type="ECO:0000256" key="14">
    <source>
        <dbReference type="SAM" id="SignalP"/>
    </source>
</evidence>
<dbReference type="Gene3D" id="2.140.10.10">
    <property type="entry name" value="Quinoprotein alcohol dehydrogenase-like superfamily"/>
    <property type="match status" value="1"/>
</dbReference>
<feature type="binding site" evidence="12">
    <location>
        <position position="328"/>
    </location>
    <ligand>
        <name>Ca(2+)</name>
        <dbReference type="ChEBI" id="CHEBI:29108"/>
    </ligand>
</feature>
<keyword evidence="8 12" id="KW-0408">Iron</keyword>
<feature type="domain" description="Cytochrome c" evidence="15">
    <location>
        <begin position="622"/>
        <end position="699"/>
    </location>
</feature>
<dbReference type="InterPro" id="IPR011047">
    <property type="entry name" value="Quinoprotein_ADH-like_sf"/>
</dbReference>
<feature type="chain" id="PRO_5021355244" evidence="14">
    <location>
        <begin position="21"/>
        <end position="714"/>
    </location>
</feature>
<comment type="cofactor">
    <cofactor evidence="12">
        <name>Ca(2+)</name>
        <dbReference type="ChEBI" id="CHEBI:29108"/>
    </cofactor>
    <text evidence="12">Binds 1 Ca(2+) ion per subunit.</text>
</comment>
<feature type="binding site" description="axial binding residue" evidence="12">
    <location>
        <position position="639"/>
    </location>
    <ligand>
        <name>heme c</name>
        <dbReference type="ChEBI" id="CHEBI:61717"/>
    </ligand>
    <ligandPart>
        <name>Fe</name>
        <dbReference type="ChEBI" id="CHEBI:18248"/>
    </ligandPart>
</feature>
<feature type="binding site" description="covalent" evidence="11">
    <location>
        <position position="635"/>
    </location>
    <ligand>
        <name>heme c</name>
        <dbReference type="ChEBI" id="CHEBI:61717"/>
    </ligand>
</feature>
<reference evidence="16 17" key="1">
    <citation type="submission" date="2019-03" db="EMBL/GenBank/DDBJ databases">
        <title>Draft genome of Gammaproteobacteria bacterium LSUCC0057, a member of the SAR92 clade.</title>
        <authorList>
            <person name="Lanclos V.C."/>
            <person name="Doiron C."/>
            <person name="Henson M.W."/>
            <person name="Thrash J.C."/>
        </authorList>
    </citation>
    <scope>NUCLEOTIDE SEQUENCE [LARGE SCALE GENOMIC DNA]</scope>
    <source>
        <strain evidence="16 17">LSUCC0057</strain>
    </source>
</reference>
<feature type="binding site" evidence="12">
    <location>
        <position position="283"/>
    </location>
    <ligand>
        <name>Ca(2+)</name>
        <dbReference type="ChEBI" id="CHEBI:29108"/>
    </ligand>
</feature>
<feature type="binding site" evidence="11">
    <location>
        <begin position="418"/>
        <end position="419"/>
    </location>
    <ligand>
        <name>pyrroloquinoline quinone</name>
        <dbReference type="ChEBI" id="CHEBI:58442"/>
    </ligand>
</feature>
<proteinExistence type="inferred from homology"/>
<evidence type="ECO:0000256" key="9">
    <source>
        <dbReference type="ARBA" id="ARBA00023157"/>
    </source>
</evidence>
<dbReference type="GO" id="GO:0005509">
    <property type="term" value="F:calcium ion binding"/>
    <property type="evidence" value="ECO:0007669"/>
    <property type="project" value="InterPro"/>
</dbReference>
<dbReference type="OrthoDB" id="9794322at2"/>
<feature type="disulfide bond" evidence="13">
    <location>
        <begin position="137"/>
        <end position="138"/>
    </location>
</feature>
<dbReference type="SUPFAM" id="SSF46626">
    <property type="entry name" value="Cytochrome c"/>
    <property type="match status" value="1"/>
</dbReference>
<dbReference type="FunFam" id="2.140.10.10:FF:000003">
    <property type="entry name" value="Methanol dehydrogenase, large subunit"/>
    <property type="match status" value="1"/>
</dbReference>
<feature type="binding site" evidence="11">
    <location>
        <position position="143"/>
    </location>
    <ligand>
        <name>pyrroloquinoline quinone</name>
        <dbReference type="ChEBI" id="CHEBI:58442"/>
    </ligand>
</feature>
<sequence length="714" mass="77843">MLNRSPISALAMLLAVPALVALSGCADKAPEPSGVTHQRLVNSAAEPQNWFGYGGDYGEQHFSTLDQINSDNVDQLGLAWSFKYDLDRVVQGIPVVADGVMYTTSAFSIVHALDAVTGELLWKYDPEVFKAVAGTGCCDAANRGVALLNDKVFVGVYDGRLEALDAATGELVWSVDTVIDAERNYTISGAPRVVKDKVIIGNGGGEYGVRGYITAYDANTGEMAWRFYTVPGDPSLPPEDAAMAMAQKTWFGDSYWEQGGGGTVWDSMAYDPELDLFYIGVGNGSLWNYKERSEAKGDNLFLSSIVALRPDTGEYVWHYQTTPGDAWDYTATQTITVATLPIDGEPRRVVMQAPKNGFFYVIDAATGELISAEKFGYVTWAKGVDPETGRPIVDNDAANYWESGEGKVVFPGSQGAHNWNPMSYSPITGLVYIPQQVTLEHFVPLPSDEIVKPSKYDLNIGMVVPVVPETPEEIAQLHQIYRGKLQAWDPIKQQEVWSHPHDHIANGGTLATAGNLVFQGTADGRFVAYAADSGEKLWEVPVSSGVGAGPMTYEVDGEQYVAINVGYGGSFGITFGALSQLTKVLPDSRLYVFKLQGDQPLPEFKRRTIEMPPLIEPRGDQASLENGERLYGLRCAACHGLSAISGGLLPDLRMLTQEKHDMYLGTLMGALQQNGMPSFAGRLSVEEMTDIQNYLIKRSHDLREELKEAGFDSE</sequence>
<feature type="binding site" evidence="11">
    <location>
        <position position="263"/>
    </location>
    <ligand>
        <name>pyrroloquinoline quinone</name>
        <dbReference type="ChEBI" id="CHEBI:58442"/>
    </ligand>
</feature>
<dbReference type="Pfam" id="PF13442">
    <property type="entry name" value="Cytochrome_CBB3"/>
    <property type="match status" value="1"/>
</dbReference>
<evidence type="ECO:0000256" key="6">
    <source>
        <dbReference type="ARBA" id="ARBA00022891"/>
    </source>
</evidence>
<dbReference type="GO" id="GO:0016020">
    <property type="term" value="C:membrane"/>
    <property type="evidence" value="ECO:0007669"/>
    <property type="project" value="InterPro"/>
</dbReference>
<evidence type="ECO:0000256" key="10">
    <source>
        <dbReference type="PIRSR" id="PIRSR617512-1"/>
    </source>
</evidence>
<evidence type="ECO:0000313" key="17">
    <source>
        <dbReference type="Proteomes" id="UP000298133"/>
    </source>
</evidence>
<evidence type="ECO:0000256" key="5">
    <source>
        <dbReference type="ARBA" id="ARBA00022837"/>
    </source>
</evidence>
<name>A0A4Y8UL64_9GAMM</name>
<feature type="signal peptide" evidence="14">
    <location>
        <begin position="1"/>
        <end position="20"/>
    </location>
</feature>
<dbReference type="Pfam" id="PF01011">
    <property type="entry name" value="PQQ"/>
    <property type="match status" value="2"/>
</dbReference>
<evidence type="ECO:0000259" key="15">
    <source>
        <dbReference type="PROSITE" id="PS51007"/>
    </source>
</evidence>
<keyword evidence="2 11" id="KW-0349">Heme</keyword>
<dbReference type="PROSITE" id="PS51007">
    <property type="entry name" value="CYTC"/>
    <property type="match status" value="1"/>
</dbReference>
<dbReference type="InterPro" id="IPR036909">
    <property type="entry name" value="Cyt_c-like_dom_sf"/>
</dbReference>
<evidence type="ECO:0000256" key="11">
    <source>
        <dbReference type="PIRSR" id="PIRSR617512-2"/>
    </source>
</evidence>
<dbReference type="EC" id="1.1.2.-" evidence="16"/>
<protein>
    <submittedName>
        <fullName evidence="16">PQQ-dependent dehydrogenase, methanol/ethanol family</fullName>
        <ecNumber evidence="16">1.1.2.-</ecNumber>
    </submittedName>
</protein>
<evidence type="ECO:0000256" key="2">
    <source>
        <dbReference type="ARBA" id="ARBA00022617"/>
    </source>
</evidence>
<feature type="active site" description="Proton acceptor" evidence="10">
    <location>
        <position position="328"/>
    </location>
</feature>
<evidence type="ECO:0000256" key="3">
    <source>
        <dbReference type="ARBA" id="ARBA00022723"/>
    </source>
</evidence>
<dbReference type="GO" id="GO:0016614">
    <property type="term" value="F:oxidoreductase activity, acting on CH-OH group of donors"/>
    <property type="evidence" value="ECO:0007669"/>
    <property type="project" value="InterPro"/>
</dbReference>
<dbReference type="NCBIfam" id="TIGR03075">
    <property type="entry name" value="PQQ_enz_alc_DH"/>
    <property type="match status" value="1"/>
</dbReference>
<dbReference type="GO" id="GO:0009055">
    <property type="term" value="F:electron transfer activity"/>
    <property type="evidence" value="ECO:0007669"/>
    <property type="project" value="InterPro"/>
</dbReference>
<feature type="binding site" evidence="11">
    <location>
        <position position="355"/>
    </location>
    <ligand>
        <name>pyrroloquinoline quinone</name>
        <dbReference type="ChEBI" id="CHEBI:58442"/>
    </ligand>
</feature>
<evidence type="ECO:0000256" key="8">
    <source>
        <dbReference type="ARBA" id="ARBA00023004"/>
    </source>
</evidence>
<dbReference type="GO" id="GO:0020037">
    <property type="term" value="F:heme binding"/>
    <property type="evidence" value="ECO:0007669"/>
    <property type="project" value="InterPro"/>
</dbReference>
<dbReference type="GO" id="GO:0070968">
    <property type="term" value="F:pyrroloquinoline quinone binding"/>
    <property type="evidence" value="ECO:0007669"/>
    <property type="project" value="UniProtKB-ARBA"/>
</dbReference>
<dbReference type="InterPro" id="IPR009056">
    <property type="entry name" value="Cyt_c-like_dom"/>
</dbReference>
<organism evidence="16 17">
    <name type="scientific">Gammaproteobacteria bacterium LSUCC0057</name>
    <dbReference type="NCBI Taxonomy" id="2559237"/>
    <lineage>
        <taxon>Bacteria</taxon>
        <taxon>Pseudomonadati</taxon>
        <taxon>Pseudomonadota</taxon>
        <taxon>Gammaproteobacteria</taxon>
        <taxon>Cellvibrionales</taxon>
        <taxon>Porticoccaceae</taxon>
        <taxon>SAR92 clade</taxon>
    </lineage>
</organism>
<feature type="binding site" description="axial binding residue" evidence="12">
    <location>
        <position position="676"/>
    </location>
    <ligand>
        <name>heme c</name>
        <dbReference type="ChEBI" id="CHEBI:61717"/>
    </ligand>
    <ligandPart>
        <name>Fe</name>
        <dbReference type="ChEBI" id="CHEBI:18248"/>
    </ligandPart>
</feature>
<dbReference type="InterPro" id="IPR017512">
    <property type="entry name" value="PQQ_MeOH/EtOH_DH"/>
</dbReference>
<gene>
    <name evidence="16" type="ORF">E3W66_04155</name>
</gene>
<keyword evidence="4 14" id="KW-0732">Signal</keyword>
<dbReference type="Gene3D" id="1.10.760.10">
    <property type="entry name" value="Cytochrome c-like domain"/>
    <property type="match status" value="1"/>
</dbReference>
<accession>A0A4Y8UL64</accession>
<dbReference type="CDD" id="cd10279">
    <property type="entry name" value="PQQ_ADH_II"/>
    <property type="match status" value="1"/>
</dbReference>
<comment type="cofactor">
    <cofactor evidence="11">
        <name>heme c</name>
        <dbReference type="ChEBI" id="CHEBI:61717"/>
    </cofactor>
    <text evidence="11">Binds 1 heme c group per subunit.</text>
</comment>
<dbReference type="InterPro" id="IPR002372">
    <property type="entry name" value="PQQ_rpt_dom"/>
</dbReference>
<evidence type="ECO:0000256" key="1">
    <source>
        <dbReference type="ARBA" id="ARBA00008156"/>
    </source>
</evidence>
<comment type="caution">
    <text evidence="16">The sequence shown here is derived from an EMBL/GenBank/DDBJ whole genome shotgun (WGS) entry which is preliminary data.</text>
</comment>
<dbReference type="Proteomes" id="UP000298133">
    <property type="component" value="Unassembled WGS sequence"/>
</dbReference>
<evidence type="ECO:0000256" key="13">
    <source>
        <dbReference type="PIRSR" id="PIRSR617512-4"/>
    </source>
</evidence>
<evidence type="ECO:0000313" key="16">
    <source>
        <dbReference type="EMBL" id="TFH69132.1"/>
    </source>
</evidence>
<dbReference type="SUPFAM" id="SSF50998">
    <property type="entry name" value="Quinoprotein alcohol dehydrogenase-like"/>
    <property type="match status" value="1"/>
</dbReference>
<keyword evidence="9 13" id="KW-1015">Disulfide bond</keyword>
<comment type="cofactor">
    <cofactor evidence="11">
        <name>pyrroloquinoline quinone</name>
        <dbReference type="ChEBI" id="CHEBI:58442"/>
    </cofactor>
    <text evidence="11">Binds 1 PQQ group per subunit.</text>
</comment>
<keyword evidence="5 12" id="KW-0106">Calcium</keyword>
<dbReference type="AlphaFoldDB" id="A0A4Y8UL64"/>